<reference evidence="4 5" key="1">
    <citation type="submission" date="2012-11" db="EMBL/GenBank/DDBJ databases">
        <title>The complete genome sequence of Corynebacterium maris Coryn-1 (=DSM 45190).</title>
        <authorList>
            <person name="Schaffert L."/>
            <person name="Albersmeier A."/>
            <person name="Kalinowski J."/>
            <person name="Ruckert C."/>
        </authorList>
    </citation>
    <scope>NUCLEOTIDE SEQUENCE [LARGE SCALE GENOMIC DNA]</scope>
    <source>
        <strain evidence="5">Coryn-1</strain>
    </source>
</reference>
<protein>
    <recommendedName>
        <fullName evidence="6">Thioesterase</fullName>
    </recommendedName>
</protein>
<evidence type="ECO:0000313" key="5">
    <source>
        <dbReference type="Proteomes" id="UP000015388"/>
    </source>
</evidence>
<evidence type="ECO:0000256" key="1">
    <source>
        <dbReference type="SAM" id="MobiDB-lite"/>
    </source>
</evidence>
<feature type="domain" description="Acyl-CoA thioesterase-like N-terminal HotDog" evidence="2">
    <location>
        <begin position="30"/>
        <end position="107"/>
    </location>
</feature>
<gene>
    <name evidence="4" type="ORF">B841_00725</name>
</gene>
<evidence type="ECO:0000259" key="3">
    <source>
        <dbReference type="Pfam" id="PF20789"/>
    </source>
</evidence>
<dbReference type="EMBL" id="CP003924">
    <property type="protein sequence ID" value="AGS33628.1"/>
    <property type="molecule type" value="Genomic_DNA"/>
</dbReference>
<accession>S5TG29</accession>
<proteinExistence type="predicted"/>
<dbReference type="STRING" id="1224163.B841_00725"/>
<feature type="region of interest" description="Disordered" evidence="1">
    <location>
        <begin position="238"/>
        <end position="260"/>
    </location>
</feature>
<dbReference type="Pfam" id="PF20789">
    <property type="entry name" value="4HBT_3C"/>
    <property type="match status" value="1"/>
</dbReference>
<dbReference type="OrthoDB" id="1413770at2"/>
<evidence type="ECO:0000313" key="4">
    <source>
        <dbReference type="EMBL" id="AGS33628.1"/>
    </source>
</evidence>
<sequence>MTPDSYFIRTGPTTFAPTPHAIGAWSEEDYHFSPVAGLLVHAIEQFRAGDKNVDLQLSRVSFDILGRLPFAEVEIAIEVPRPGRTIELVQATASINGRAVITARSWYLVKMGTADVAGLEIAPLPDPGDCPARDLTEMWGGGYIAQLEARQASELRPGRGATWLTSPNRLVKDEDPIDIAEFCARIDTANGIAPRQRPEQWMFPNVDLTVHLFRRPSGTWTGLDTTVYWGDSGVGVTSSTLHDEDGPVGRAEQSLTIRKM</sequence>
<dbReference type="PATRIC" id="fig|1224163.3.peg.144"/>
<feature type="domain" description="Acyl-CoA thioesterase-like C-terminal" evidence="3">
    <location>
        <begin position="127"/>
        <end position="256"/>
    </location>
</feature>
<dbReference type="Gene3D" id="2.40.160.210">
    <property type="entry name" value="Acyl-CoA thioesterase, double hotdog domain"/>
    <property type="match status" value="1"/>
</dbReference>
<dbReference type="InterPro" id="IPR029069">
    <property type="entry name" value="HotDog_dom_sf"/>
</dbReference>
<evidence type="ECO:0008006" key="6">
    <source>
        <dbReference type="Google" id="ProtNLM"/>
    </source>
</evidence>
<dbReference type="InterPro" id="IPR049450">
    <property type="entry name" value="ACOT8-like_C"/>
</dbReference>
<evidence type="ECO:0000259" key="2">
    <source>
        <dbReference type="Pfam" id="PF13622"/>
    </source>
</evidence>
<dbReference type="InterPro" id="IPR042171">
    <property type="entry name" value="Acyl-CoA_hotdog"/>
</dbReference>
<dbReference type="AlphaFoldDB" id="S5TG29"/>
<dbReference type="Proteomes" id="UP000015388">
    <property type="component" value="Chromosome"/>
</dbReference>
<dbReference type="eggNOG" id="COG2050">
    <property type="taxonomic scope" value="Bacteria"/>
</dbReference>
<dbReference type="Pfam" id="PF13622">
    <property type="entry name" value="4HBT_3"/>
    <property type="match status" value="1"/>
</dbReference>
<name>S5TG29_9CORY</name>
<organism evidence="4 5">
    <name type="scientific">Corynebacterium maris DSM 45190</name>
    <dbReference type="NCBI Taxonomy" id="1224163"/>
    <lineage>
        <taxon>Bacteria</taxon>
        <taxon>Bacillati</taxon>
        <taxon>Actinomycetota</taxon>
        <taxon>Actinomycetes</taxon>
        <taxon>Mycobacteriales</taxon>
        <taxon>Corynebacteriaceae</taxon>
        <taxon>Corynebacterium</taxon>
    </lineage>
</organism>
<dbReference type="KEGG" id="cmd:B841_00725"/>
<dbReference type="HOGENOM" id="CLU_074337_1_1_11"/>
<keyword evidence="5" id="KW-1185">Reference proteome</keyword>
<dbReference type="SUPFAM" id="SSF54637">
    <property type="entry name" value="Thioesterase/thiol ester dehydrase-isomerase"/>
    <property type="match status" value="1"/>
</dbReference>
<dbReference type="InterPro" id="IPR049449">
    <property type="entry name" value="TesB_ACOT8-like_N"/>
</dbReference>
<dbReference type="RefSeq" id="WP_020933563.1">
    <property type="nucleotide sequence ID" value="NC_021915.1"/>
</dbReference>